<feature type="region of interest" description="Disordered" evidence="1">
    <location>
        <begin position="108"/>
        <end position="144"/>
    </location>
</feature>
<reference evidence="3" key="1">
    <citation type="submission" date="2018-01" db="EMBL/GenBank/DDBJ databases">
        <title>An insight into the sialome of Amazonian anophelines.</title>
        <authorList>
            <person name="Ribeiro J.M."/>
            <person name="Scarpassa V."/>
            <person name="Calvo E."/>
        </authorList>
    </citation>
    <scope>NUCLEOTIDE SEQUENCE</scope>
</reference>
<accession>A0A2M4D811</accession>
<keyword evidence="2" id="KW-0732">Signal</keyword>
<dbReference type="AlphaFoldDB" id="A0A2M4D811"/>
<proteinExistence type="predicted"/>
<feature type="chain" id="PRO_5014740305" evidence="2">
    <location>
        <begin position="22"/>
        <end position="144"/>
    </location>
</feature>
<evidence type="ECO:0000256" key="1">
    <source>
        <dbReference type="SAM" id="MobiDB-lite"/>
    </source>
</evidence>
<name>A0A2M4D811_ANODA</name>
<protein>
    <submittedName>
        <fullName evidence="3">Putative secreted protein</fullName>
    </submittedName>
</protein>
<dbReference type="EMBL" id="GGFL01009499">
    <property type="protein sequence ID" value="MBW73677.1"/>
    <property type="molecule type" value="Transcribed_RNA"/>
</dbReference>
<sequence>MHKHFANIVILLLPGQRLVACYERTSVSLLSVSLYAFVCASSCTCNAPEGQYIEVLRSLADTDRQKKMQSFNKKSPSMLRCGAAVLHSACSLWMRPYFATPYYSPKHTHTHPMIRPVRSPVDEDTDEKSMEGEREKKEGDKFPC</sequence>
<evidence type="ECO:0000313" key="3">
    <source>
        <dbReference type="EMBL" id="MBW73677.1"/>
    </source>
</evidence>
<organism evidence="3">
    <name type="scientific">Anopheles darlingi</name>
    <name type="common">Mosquito</name>
    <dbReference type="NCBI Taxonomy" id="43151"/>
    <lineage>
        <taxon>Eukaryota</taxon>
        <taxon>Metazoa</taxon>
        <taxon>Ecdysozoa</taxon>
        <taxon>Arthropoda</taxon>
        <taxon>Hexapoda</taxon>
        <taxon>Insecta</taxon>
        <taxon>Pterygota</taxon>
        <taxon>Neoptera</taxon>
        <taxon>Endopterygota</taxon>
        <taxon>Diptera</taxon>
        <taxon>Nematocera</taxon>
        <taxon>Culicoidea</taxon>
        <taxon>Culicidae</taxon>
        <taxon>Anophelinae</taxon>
        <taxon>Anopheles</taxon>
    </lineage>
</organism>
<feature type="signal peptide" evidence="2">
    <location>
        <begin position="1"/>
        <end position="21"/>
    </location>
</feature>
<evidence type="ECO:0000256" key="2">
    <source>
        <dbReference type="SAM" id="SignalP"/>
    </source>
</evidence>
<feature type="compositionally biased region" description="Basic and acidic residues" evidence="1">
    <location>
        <begin position="127"/>
        <end position="144"/>
    </location>
</feature>